<protein>
    <submittedName>
        <fullName evidence="2">Uncharacterized protein</fullName>
    </submittedName>
</protein>
<dbReference type="Proteomes" id="UP000320390">
    <property type="component" value="Chromosome"/>
</dbReference>
<evidence type="ECO:0000313" key="2">
    <source>
        <dbReference type="EMBL" id="QDV09608.1"/>
    </source>
</evidence>
<evidence type="ECO:0000313" key="3">
    <source>
        <dbReference type="Proteomes" id="UP000320390"/>
    </source>
</evidence>
<feature type="region of interest" description="Disordered" evidence="1">
    <location>
        <begin position="245"/>
        <end position="294"/>
    </location>
</feature>
<organism evidence="2 3">
    <name type="scientific">Saltatorellus ferox</name>
    <dbReference type="NCBI Taxonomy" id="2528018"/>
    <lineage>
        <taxon>Bacteria</taxon>
        <taxon>Pseudomonadati</taxon>
        <taxon>Planctomycetota</taxon>
        <taxon>Planctomycetia</taxon>
        <taxon>Planctomycetia incertae sedis</taxon>
        <taxon>Saltatorellus</taxon>
    </lineage>
</organism>
<evidence type="ECO:0000256" key="1">
    <source>
        <dbReference type="SAM" id="MobiDB-lite"/>
    </source>
</evidence>
<dbReference type="AlphaFoldDB" id="A0A518EZT9"/>
<dbReference type="EMBL" id="CP036434">
    <property type="protein sequence ID" value="QDV09608.1"/>
    <property type="molecule type" value="Genomic_DNA"/>
</dbReference>
<dbReference type="OrthoDB" id="6356376at2"/>
<keyword evidence="3" id="KW-1185">Reference proteome</keyword>
<dbReference type="InterPro" id="IPR045445">
    <property type="entry name" value="DUF6502"/>
</dbReference>
<gene>
    <name evidence="2" type="ORF">Poly30_51660</name>
</gene>
<reference evidence="2 3" key="1">
    <citation type="submission" date="2019-02" db="EMBL/GenBank/DDBJ databases">
        <title>Deep-cultivation of Planctomycetes and their phenomic and genomic characterization uncovers novel biology.</title>
        <authorList>
            <person name="Wiegand S."/>
            <person name="Jogler M."/>
            <person name="Boedeker C."/>
            <person name="Pinto D."/>
            <person name="Vollmers J."/>
            <person name="Rivas-Marin E."/>
            <person name="Kohn T."/>
            <person name="Peeters S.H."/>
            <person name="Heuer A."/>
            <person name="Rast P."/>
            <person name="Oberbeckmann S."/>
            <person name="Bunk B."/>
            <person name="Jeske O."/>
            <person name="Meyerdierks A."/>
            <person name="Storesund J.E."/>
            <person name="Kallscheuer N."/>
            <person name="Luecker S."/>
            <person name="Lage O.M."/>
            <person name="Pohl T."/>
            <person name="Merkel B.J."/>
            <person name="Hornburger P."/>
            <person name="Mueller R.-W."/>
            <person name="Bruemmer F."/>
            <person name="Labrenz M."/>
            <person name="Spormann A.M."/>
            <person name="Op den Camp H."/>
            <person name="Overmann J."/>
            <person name="Amann R."/>
            <person name="Jetten M.S.M."/>
            <person name="Mascher T."/>
            <person name="Medema M.H."/>
            <person name="Devos D.P."/>
            <person name="Kaster A.-K."/>
            <person name="Ovreas L."/>
            <person name="Rohde M."/>
            <person name="Galperin M.Y."/>
            <person name="Jogler C."/>
        </authorList>
    </citation>
    <scope>NUCLEOTIDE SEQUENCE [LARGE SCALE GENOMIC DNA]</scope>
    <source>
        <strain evidence="2 3">Poly30</strain>
    </source>
</reference>
<name>A0A518EZT9_9BACT</name>
<dbReference type="RefSeq" id="WP_145204268.1">
    <property type="nucleotide sequence ID" value="NZ_CP036434.1"/>
</dbReference>
<accession>A0A518EZT9</accession>
<proteinExistence type="predicted"/>
<sequence length="294" mass="32434">MSNEARSATQDALLSATARILRPLVRVLLRNGVACNAVTEVIRRSFVGVAHEEFGLEGKAPTQARISVLTGLHRKEVSRLLKEQGSGMPLPEERRNRAASVLGAWLRDPEFHDENGHPRPLELSGEGSFADLCKRHSGDMKPGSIADELLAAGALEKEDGKLRMTSRGYVPGKDPVEILRILGTDTAELIETIDHNLRSDPQRRRYQSKVMYDNLPADCAEEFLRYSGARAQALLEDLDRWLSERDRGEQPSTGRSRVELGLGAFQIVNERSNEDPTTTTTELGEPADPSSDQG</sequence>
<dbReference type="Pfam" id="PF20112">
    <property type="entry name" value="DUF6502"/>
    <property type="match status" value="1"/>
</dbReference>